<dbReference type="Pfam" id="PF11799">
    <property type="entry name" value="IMS_C"/>
    <property type="match status" value="1"/>
</dbReference>
<dbReference type="InterPro" id="IPR043128">
    <property type="entry name" value="Rev_trsase/Diguanyl_cyclase"/>
</dbReference>
<protein>
    <recommendedName>
        <fullName evidence="17">DNA polymerase IV</fullName>
        <shortName evidence="17">Pol IV</shortName>
        <ecNumber evidence="17">2.7.7.7</ecNumber>
    </recommendedName>
</protein>
<dbReference type="CDD" id="cd03586">
    <property type="entry name" value="PolY_Pol_IV_kappa"/>
    <property type="match status" value="1"/>
</dbReference>
<evidence type="ECO:0000256" key="4">
    <source>
        <dbReference type="ARBA" id="ARBA00022457"/>
    </source>
</evidence>
<keyword evidence="6 17" id="KW-0808">Transferase</keyword>
<feature type="compositionally biased region" description="Basic and acidic residues" evidence="18">
    <location>
        <begin position="262"/>
        <end position="278"/>
    </location>
</feature>
<feature type="binding site" evidence="17">
    <location>
        <position position="47"/>
    </location>
    <ligand>
        <name>Mg(2+)</name>
        <dbReference type="ChEBI" id="CHEBI:18420"/>
    </ligand>
</feature>
<evidence type="ECO:0000256" key="8">
    <source>
        <dbReference type="ARBA" id="ARBA00022705"/>
    </source>
</evidence>
<reference evidence="21" key="1">
    <citation type="journal article" date="2017" name="Int. J. Syst. Evol. Microbiol.">
        <title>Notoacmeibacter marinus gen. nov., sp. nov., isolated from the gut of a limpet and proposal of Notoacmeibacteraceae fam. nov. in the order Rhizobiales of the class Alphaproteobacteria.</title>
        <authorList>
            <person name="Huang Z."/>
            <person name="Guo F."/>
            <person name="Lai Q."/>
        </authorList>
    </citation>
    <scope>NUCLEOTIDE SEQUENCE [LARGE SCALE GENOMIC DNA]</scope>
    <source>
        <strain evidence="21">XMTR2A4</strain>
    </source>
</reference>
<dbReference type="InterPro" id="IPR036775">
    <property type="entry name" value="DNA_pol_Y-fam_lit_finger_sf"/>
</dbReference>
<comment type="caution">
    <text evidence="20">The sequence shown here is derived from an EMBL/GenBank/DDBJ whole genome shotgun (WGS) entry which is preliminary data.</text>
</comment>
<feature type="domain" description="UmuC" evidence="19">
    <location>
        <begin position="43"/>
        <end position="223"/>
    </location>
</feature>
<keyword evidence="11 17" id="KW-0460">Magnesium</keyword>
<evidence type="ECO:0000256" key="10">
    <source>
        <dbReference type="ARBA" id="ARBA00022763"/>
    </source>
</evidence>
<dbReference type="Pfam" id="PF00817">
    <property type="entry name" value="IMS"/>
    <property type="match status" value="1"/>
</dbReference>
<dbReference type="Gene3D" id="3.30.70.270">
    <property type="match status" value="1"/>
</dbReference>
<evidence type="ECO:0000313" key="21">
    <source>
        <dbReference type="Proteomes" id="UP000215405"/>
    </source>
</evidence>
<dbReference type="GO" id="GO:0009432">
    <property type="term" value="P:SOS response"/>
    <property type="evidence" value="ECO:0007669"/>
    <property type="project" value="TreeGrafter"/>
</dbReference>
<evidence type="ECO:0000256" key="16">
    <source>
        <dbReference type="ARBA" id="ARBA00049244"/>
    </source>
</evidence>
<comment type="cofactor">
    <cofactor evidence="17">
        <name>Mg(2+)</name>
        <dbReference type="ChEBI" id="CHEBI:18420"/>
    </cofactor>
    <text evidence="17">Binds 2 magnesium ions per subunit.</text>
</comment>
<dbReference type="SUPFAM" id="SSF56672">
    <property type="entry name" value="DNA/RNA polymerases"/>
    <property type="match status" value="1"/>
</dbReference>
<dbReference type="InterPro" id="IPR001126">
    <property type="entry name" value="UmuC"/>
</dbReference>
<dbReference type="GO" id="GO:0003887">
    <property type="term" value="F:DNA-directed DNA polymerase activity"/>
    <property type="evidence" value="ECO:0007669"/>
    <property type="project" value="UniProtKB-UniRule"/>
</dbReference>
<dbReference type="PROSITE" id="PS50173">
    <property type="entry name" value="UMUC"/>
    <property type="match status" value="1"/>
</dbReference>
<dbReference type="PANTHER" id="PTHR11076">
    <property type="entry name" value="DNA REPAIR POLYMERASE UMUC / TRANSFERASE FAMILY MEMBER"/>
    <property type="match status" value="1"/>
</dbReference>
<dbReference type="InterPro" id="IPR017961">
    <property type="entry name" value="DNA_pol_Y-fam_little_finger"/>
</dbReference>
<dbReference type="InterPro" id="IPR022880">
    <property type="entry name" value="DNApol_IV"/>
</dbReference>
<dbReference type="InterPro" id="IPR050116">
    <property type="entry name" value="DNA_polymerase-Y"/>
</dbReference>
<comment type="catalytic activity">
    <reaction evidence="16 17">
        <text>DNA(n) + a 2'-deoxyribonucleoside 5'-triphosphate = DNA(n+1) + diphosphate</text>
        <dbReference type="Rhea" id="RHEA:22508"/>
        <dbReference type="Rhea" id="RHEA-COMP:17339"/>
        <dbReference type="Rhea" id="RHEA-COMP:17340"/>
        <dbReference type="ChEBI" id="CHEBI:33019"/>
        <dbReference type="ChEBI" id="CHEBI:61560"/>
        <dbReference type="ChEBI" id="CHEBI:173112"/>
        <dbReference type="EC" id="2.7.7.7"/>
    </reaction>
</comment>
<dbReference type="GO" id="GO:0006261">
    <property type="term" value="P:DNA-templated DNA replication"/>
    <property type="evidence" value="ECO:0007669"/>
    <property type="project" value="UniProtKB-UniRule"/>
</dbReference>
<dbReference type="Gene3D" id="3.40.1170.60">
    <property type="match status" value="1"/>
</dbReference>
<evidence type="ECO:0000256" key="17">
    <source>
        <dbReference type="HAMAP-Rule" id="MF_01113"/>
    </source>
</evidence>
<proteinExistence type="inferred from homology"/>
<feature type="site" description="Substrate discrimination" evidence="17">
    <location>
        <position position="52"/>
    </location>
</feature>
<evidence type="ECO:0000256" key="13">
    <source>
        <dbReference type="ARBA" id="ARBA00023125"/>
    </source>
</evidence>
<evidence type="ECO:0000256" key="1">
    <source>
        <dbReference type="ARBA" id="ARBA00004496"/>
    </source>
</evidence>
<evidence type="ECO:0000313" key="20">
    <source>
        <dbReference type="EMBL" id="OXS99244.1"/>
    </source>
</evidence>
<dbReference type="NCBIfam" id="NF002751">
    <property type="entry name" value="PRK02794.1"/>
    <property type="match status" value="1"/>
</dbReference>
<keyword evidence="4 17" id="KW-0515">Mutator protein</keyword>
<name>A0A231UTI6_9HYPH</name>
<sequence>MIRDIAQGFCRDCLETLPRTAKRCSYCGSPRLLRHPELPELSLAHIDCDAFYASVEKRDRPELAGSPVIVGGGKRGVVTTACYQARISGVRSAMPMFKALKLCPEAVIIRPDMSKYGRIGRQIRAMMQDLTPLVQPVSIDEAFLDLSGTERLHNAPPAYVLAQFAQRVHTEIGITVSVGLSHNKFLAKLASDMDKPRGFSIIGRAETKMFLAGLSVGRLPGVGPAFQATLRRDGIERISDLQAMSEEALLRRYGNGGQRLKALSEGRDDRKVVPDRNRKSLSSETTFNSDISKLDELVPILRSLSEKIAAKLKDEALAGQTVVLKLKTSDFRNRTRNRTLADPTRRPGRIFDTALDLLQREVDGTPFRLIGVGLSELTSDRLADPPDLVDRRAQRMADAEETIDQLRRRFGGRAVETGYTFGRKISRGANLAPRDEEAPDD</sequence>
<comment type="subcellular location">
    <subcellularLocation>
        <location evidence="1 17">Cytoplasm</location>
    </subcellularLocation>
</comment>
<organism evidence="20 21">
    <name type="scientific">Notoacmeibacter marinus</name>
    <dbReference type="NCBI Taxonomy" id="1876515"/>
    <lineage>
        <taxon>Bacteria</taxon>
        <taxon>Pseudomonadati</taxon>
        <taxon>Pseudomonadota</taxon>
        <taxon>Alphaproteobacteria</taxon>
        <taxon>Hyphomicrobiales</taxon>
        <taxon>Notoacmeibacteraceae</taxon>
        <taxon>Notoacmeibacter</taxon>
    </lineage>
</organism>
<dbReference type="RefSeq" id="WP_094078025.1">
    <property type="nucleotide sequence ID" value="NZ_NBYO01000003.1"/>
</dbReference>
<dbReference type="InterPro" id="IPR043502">
    <property type="entry name" value="DNA/RNA_pol_sf"/>
</dbReference>
<feature type="active site" evidence="17">
    <location>
        <position position="141"/>
    </location>
</feature>
<keyword evidence="12 17" id="KW-0239">DNA-directed DNA polymerase</keyword>
<keyword evidence="21" id="KW-1185">Reference proteome</keyword>
<dbReference type="EMBL" id="NBYO01000003">
    <property type="protein sequence ID" value="OXS99244.1"/>
    <property type="molecule type" value="Genomic_DNA"/>
</dbReference>
<evidence type="ECO:0000256" key="14">
    <source>
        <dbReference type="ARBA" id="ARBA00023204"/>
    </source>
</evidence>
<dbReference type="Proteomes" id="UP000215405">
    <property type="component" value="Unassembled WGS sequence"/>
</dbReference>
<feature type="binding site" evidence="17">
    <location>
        <position position="140"/>
    </location>
    <ligand>
        <name>Mg(2+)</name>
        <dbReference type="ChEBI" id="CHEBI:18420"/>
    </ligand>
</feature>
<gene>
    <name evidence="17" type="primary">dinB</name>
    <name evidence="20" type="ORF">B7H23_13755</name>
</gene>
<dbReference type="EC" id="2.7.7.7" evidence="17"/>
<keyword evidence="5 17" id="KW-0963">Cytoplasm</keyword>
<evidence type="ECO:0000256" key="12">
    <source>
        <dbReference type="ARBA" id="ARBA00022932"/>
    </source>
</evidence>
<dbReference type="Gene3D" id="3.30.1490.100">
    <property type="entry name" value="DNA polymerase, Y-family, little finger domain"/>
    <property type="match status" value="1"/>
</dbReference>
<comment type="function">
    <text evidence="15 17">Poorly processive, error-prone DNA polymerase involved in untargeted mutagenesis. Copies undamaged DNA at stalled replication forks, which arise in vivo from mismatched or misaligned primer ends. These misaligned primers can be extended by PolIV. Exhibits no 3'-5' exonuclease (proofreading) activity. May be involved in translesional synthesis, in conjunction with the beta clamp from PolIII.</text>
</comment>
<keyword evidence="14 17" id="KW-0234">DNA repair</keyword>
<evidence type="ECO:0000256" key="5">
    <source>
        <dbReference type="ARBA" id="ARBA00022490"/>
    </source>
</evidence>
<comment type="subunit">
    <text evidence="3 17">Monomer.</text>
</comment>
<evidence type="ECO:0000256" key="7">
    <source>
        <dbReference type="ARBA" id="ARBA00022695"/>
    </source>
</evidence>
<dbReference type="PANTHER" id="PTHR11076:SF33">
    <property type="entry name" value="DNA POLYMERASE KAPPA"/>
    <property type="match status" value="1"/>
</dbReference>
<dbReference type="AlphaFoldDB" id="A0A231UTI6"/>
<dbReference type="NCBIfam" id="NF002677">
    <property type="entry name" value="PRK02406.1"/>
    <property type="match status" value="1"/>
</dbReference>
<dbReference type="HAMAP" id="MF_01113">
    <property type="entry name" value="DNApol_IV"/>
    <property type="match status" value="1"/>
</dbReference>
<keyword evidence="7 17" id="KW-0548">Nucleotidyltransferase</keyword>
<dbReference type="GO" id="GO:0000287">
    <property type="term" value="F:magnesium ion binding"/>
    <property type="evidence" value="ECO:0007669"/>
    <property type="project" value="UniProtKB-UniRule"/>
</dbReference>
<evidence type="ECO:0000256" key="6">
    <source>
        <dbReference type="ARBA" id="ARBA00022679"/>
    </source>
</evidence>
<dbReference type="FunFam" id="3.30.1490.100:FF:000004">
    <property type="entry name" value="DNA polymerase IV"/>
    <property type="match status" value="1"/>
</dbReference>
<keyword evidence="10 17" id="KW-0227">DNA damage</keyword>
<keyword evidence="13 17" id="KW-0238">DNA-binding</keyword>
<comment type="similarity">
    <text evidence="2 17">Belongs to the DNA polymerase type-Y family.</text>
</comment>
<evidence type="ECO:0000256" key="3">
    <source>
        <dbReference type="ARBA" id="ARBA00011245"/>
    </source>
</evidence>
<dbReference type="GO" id="GO:0005829">
    <property type="term" value="C:cytosol"/>
    <property type="evidence" value="ECO:0007669"/>
    <property type="project" value="TreeGrafter"/>
</dbReference>
<evidence type="ECO:0000259" key="19">
    <source>
        <dbReference type="PROSITE" id="PS50173"/>
    </source>
</evidence>
<dbReference type="FunFam" id="3.40.1170.60:FF:000001">
    <property type="entry name" value="DNA polymerase IV"/>
    <property type="match status" value="1"/>
</dbReference>
<evidence type="ECO:0000256" key="18">
    <source>
        <dbReference type="SAM" id="MobiDB-lite"/>
    </source>
</evidence>
<evidence type="ECO:0000256" key="2">
    <source>
        <dbReference type="ARBA" id="ARBA00010945"/>
    </source>
</evidence>
<keyword evidence="8 17" id="KW-0235">DNA replication</keyword>
<evidence type="ECO:0000256" key="9">
    <source>
        <dbReference type="ARBA" id="ARBA00022723"/>
    </source>
</evidence>
<evidence type="ECO:0000256" key="11">
    <source>
        <dbReference type="ARBA" id="ARBA00022842"/>
    </source>
</evidence>
<dbReference type="SUPFAM" id="SSF100879">
    <property type="entry name" value="Lesion bypass DNA polymerase (Y-family), little finger domain"/>
    <property type="match status" value="1"/>
</dbReference>
<evidence type="ECO:0000256" key="15">
    <source>
        <dbReference type="ARBA" id="ARBA00025589"/>
    </source>
</evidence>
<dbReference type="GO" id="GO:0042276">
    <property type="term" value="P:error-prone translesion synthesis"/>
    <property type="evidence" value="ECO:0007669"/>
    <property type="project" value="TreeGrafter"/>
</dbReference>
<feature type="region of interest" description="Disordered" evidence="18">
    <location>
        <begin position="261"/>
        <end position="284"/>
    </location>
</feature>
<dbReference type="GO" id="GO:0006281">
    <property type="term" value="P:DNA repair"/>
    <property type="evidence" value="ECO:0007669"/>
    <property type="project" value="UniProtKB-UniRule"/>
</dbReference>
<accession>A0A231UTI6</accession>
<dbReference type="Gene3D" id="1.10.150.20">
    <property type="entry name" value="5' to 3' exonuclease, C-terminal subdomain"/>
    <property type="match status" value="1"/>
</dbReference>
<keyword evidence="9 17" id="KW-0479">Metal-binding</keyword>
<dbReference type="GO" id="GO:0003684">
    <property type="term" value="F:damaged DNA binding"/>
    <property type="evidence" value="ECO:0007669"/>
    <property type="project" value="InterPro"/>
</dbReference>